<dbReference type="PROSITE" id="PS51273">
    <property type="entry name" value="GATASE_TYPE_1"/>
    <property type="match status" value="1"/>
</dbReference>
<sequence length="190" mass="20322">MVDLGCGNTGSVSMALERLGITSELTVDPEVITSADKVLLPGVGAAGYAMDQVRRLGLGDVLRTLDRPALGICLGMQLLFERSEEDEGVETLGIIQGSVRKLGAAPGRPVPHMGWSKLEVFDDSVGLSYGDYVYFAHSFACDDGPASVARAQYGRPVPAVVRKNNWTGAQFHPERSGPVGARFIETWLNS</sequence>
<dbReference type="UniPathway" id="UPA00031">
    <property type="reaction ID" value="UER00010"/>
</dbReference>
<gene>
    <name evidence="12" type="primary">hisH</name>
    <name evidence="12" type="ORF">G7077_00980</name>
</gene>
<comment type="catalytic activity">
    <reaction evidence="8">
        <text>5-[(5-phospho-1-deoxy-D-ribulos-1-ylimino)methylamino]-1-(5-phospho-beta-D-ribosyl)imidazole-4-carboxamide + L-glutamine = D-erythro-1-(imidazol-4-yl)glycerol 3-phosphate + 5-amino-1-(5-phospho-beta-D-ribosyl)imidazole-4-carboxamide + L-glutamate + H(+)</text>
        <dbReference type="Rhea" id="RHEA:24793"/>
        <dbReference type="ChEBI" id="CHEBI:15378"/>
        <dbReference type="ChEBI" id="CHEBI:29985"/>
        <dbReference type="ChEBI" id="CHEBI:58278"/>
        <dbReference type="ChEBI" id="CHEBI:58359"/>
        <dbReference type="ChEBI" id="CHEBI:58475"/>
        <dbReference type="ChEBI" id="CHEBI:58525"/>
        <dbReference type="EC" id="4.3.2.10"/>
    </reaction>
</comment>
<comment type="catalytic activity">
    <reaction evidence="9">
        <text>L-glutamine + H2O = L-glutamate + NH4(+)</text>
        <dbReference type="Rhea" id="RHEA:15889"/>
        <dbReference type="ChEBI" id="CHEBI:15377"/>
        <dbReference type="ChEBI" id="CHEBI:28938"/>
        <dbReference type="ChEBI" id="CHEBI:29985"/>
        <dbReference type="ChEBI" id="CHEBI:58359"/>
        <dbReference type="EC" id="3.5.1.2"/>
    </reaction>
</comment>
<feature type="active site" evidence="10">
    <location>
        <position position="174"/>
    </location>
</feature>
<dbReference type="CDD" id="cd01748">
    <property type="entry name" value="GATase1_IGP_Synthase"/>
    <property type="match status" value="1"/>
</dbReference>
<feature type="active site" evidence="10">
    <location>
        <position position="172"/>
    </location>
</feature>
<dbReference type="Proteomes" id="UP000503222">
    <property type="component" value="Chromosome"/>
</dbReference>
<comment type="subunit">
    <text evidence="2">Heterodimer of HisH and HisF.</text>
</comment>
<evidence type="ECO:0000256" key="2">
    <source>
        <dbReference type="ARBA" id="ARBA00011152"/>
    </source>
</evidence>
<evidence type="ECO:0000313" key="13">
    <source>
        <dbReference type="Proteomes" id="UP000503222"/>
    </source>
</evidence>
<name>A0A6G7YSY7_9SPHN</name>
<dbReference type="InterPro" id="IPR010139">
    <property type="entry name" value="Imidazole-glycPsynth_HisH"/>
</dbReference>
<proteinExistence type="predicted"/>
<evidence type="ECO:0000256" key="5">
    <source>
        <dbReference type="ARBA" id="ARBA00022962"/>
    </source>
</evidence>
<dbReference type="InterPro" id="IPR029062">
    <property type="entry name" value="Class_I_gatase-like"/>
</dbReference>
<evidence type="ECO:0000256" key="7">
    <source>
        <dbReference type="ARBA" id="ARBA00023239"/>
    </source>
</evidence>
<dbReference type="SUPFAM" id="SSF52317">
    <property type="entry name" value="Class I glutamine amidotransferase-like"/>
    <property type="match status" value="1"/>
</dbReference>
<feature type="active site" description="Nucleophile" evidence="10">
    <location>
        <position position="73"/>
    </location>
</feature>
<keyword evidence="4" id="KW-0378">Hydrolase</keyword>
<dbReference type="EMBL" id="CP049869">
    <property type="protein sequence ID" value="QIK79849.1"/>
    <property type="molecule type" value="Genomic_DNA"/>
</dbReference>
<protein>
    <submittedName>
        <fullName evidence="12">Imidazole glycerol phosphate synthase subunit HisH</fullName>
    </submittedName>
</protein>
<dbReference type="AlphaFoldDB" id="A0A6G7YSY7"/>
<dbReference type="NCBIfam" id="TIGR01855">
    <property type="entry name" value="IMP_synth_hisH"/>
    <property type="match status" value="1"/>
</dbReference>
<dbReference type="GO" id="GO:0000107">
    <property type="term" value="F:imidazoleglycerol-phosphate synthase activity"/>
    <property type="evidence" value="ECO:0007669"/>
    <property type="project" value="TreeGrafter"/>
</dbReference>
<evidence type="ECO:0000256" key="10">
    <source>
        <dbReference type="PIRSR" id="PIRSR000495-1"/>
    </source>
</evidence>
<dbReference type="GO" id="GO:0004359">
    <property type="term" value="F:glutaminase activity"/>
    <property type="evidence" value="ECO:0007669"/>
    <property type="project" value="UniProtKB-EC"/>
</dbReference>
<dbReference type="Pfam" id="PF00117">
    <property type="entry name" value="GATase"/>
    <property type="match status" value="1"/>
</dbReference>
<feature type="domain" description="Glutamine amidotransferase" evidence="11">
    <location>
        <begin position="3"/>
        <end position="177"/>
    </location>
</feature>
<keyword evidence="3" id="KW-0028">Amino-acid biosynthesis</keyword>
<evidence type="ECO:0000259" key="11">
    <source>
        <dbReference type="Pfam" id="PF00117"/>
    </source>
</evidence>
<keyword evidence="7" id="KW-0456">Lyase</keyword>
<dbReference type="PANTHER" id="PTHR42701:SF1">
    <property type="entry name" value="IMIDAZOLE GLYCEROL PHOSPHATE SYNTHASE SUBUNIT HISH"/>
    <property type="match status" value="1"/>
</dbReference>
<evidence type="ECO:0000256" key="4">
    <source>
        <dbReference type="ARBA" id="ARBA00022801"/>
    </source>
</evidence>
<keyword evidence="6" id="KW-0368">Histidine biosynthesis</keyword>
<dbReference type="KEGG" id="spii:G7077_00980"/>
<evidence type="ECO:0000256" key="6">
    <source>
        <dbReference type="ARBA" id="ARBA00023102"/>
    </source>
</evidence>
<evidence type="ECO:0000256" key="9">
    <source>
        <dbReference type="ARBA" id="ARBA00049534"/>
    </source>
</evidence>
<accession>A0A6G7YSY7</accession>
<dbReference type="PIRSF" id="PIRSF000495">
    <property type="entry name" value="Amidotransf_hisH"/>
    <property type="match status" value="1"/>
</dbReference>
<dbReference type="GO" id="GO:0000105">
    <property type="term" value="P:L-histidine biosynthetic process"/>
    <property type="evidence" value="ECO:0007669"/>
    <property type="project" value="UniProtKB-UniPathway"/>
</dbReference>
<dbReference type="PANTHER" id="PTHR42701">
    <property type="entry name" value="IMIDAZOLE GLYCEROL PHOSPHATE SYNTHASE SUBUNIT HISH"/>
    <property type="match status" value="1"/>
</dbReference>
<organism evidence="12 13">
    <name type="scientific">Sphingomonas piscis</name>
    <dbReference type="NCBI Taxonomy" id="2714943"/>
    <lineage>
        <taxon>Bacteria</taxon>
        <taxon>Pseudomonadati</taxon>
        <taxon>Pseudomonadota</taxon>
        <taxon>Alphaproteobacteria</taxon>
        <taxon>Sphingomonadales</taxon>
        <taxon>Sphingomonadaceae</taxon>
        <taxon>Sphingomonas</taxon>
    </lineage>
</organism>
<evidence type="ECO:0000313" key="12">
    <source>
        <dbReference type="EMBL" id="QIK79849.1"/>
    </source>
</evidence>
<reference evidence="12 13" key="1">
    <citation type="submission" date="2020-03" db="EMBL/GenBank/DDBJ databases">
        <title>Sphingomonas sp. nov., isolated from fish.</title>
        <authorList>
            <person name="Hyun D.-W."/>
            <person name="Bae J.-W."/>
        </authorList>
    </citation>
    <scope>NUCLEOTIDE SEQUENCE [LARGE SCALE GENOMIC DNA]</scope>
    <source>
        <strain evidence="12 13">HDW15B</strain>
    </source>
</reference>
<comment type="pathway">
    <text evidence="1">Amino-acid biosynthesis; L-histidine biosynthesis; L-histidine from 5-phospho-alpha-D-ribose 1-diphosphate: step 5/9.</text>
</comment>
<evidence type="ECO:0000256" key="1">
    <source>
        <dbReference type="ARBA" id="ARBA00005091"/>
    </source>
</evidence>
<evidence type="ECO:0000256" key="3">
    <source>
        <dbReference type="ARBA" id="ARBA00022605"/>
    </source>
</evidence>
<keyword evidence="13" id="KW-1185">Reference proteome</keyword>
<evidence type="ECO:0000256" key="8">
    <source>
        <dbReference type="ARBA" id="ARBA00047838"/>
    </source>
</evidence>
<dbReference type="InterPro" id="IPR017926">
    <property type="entry name" value="GATASE"/>
</dbReference>
<dbReference type="GO" id="GO:0016829">
    <property type="term" value="F:lyase activity"/>
    <property type="evidence" value="ECO:0007669"/>
    <property type="project" value="UniProtKB-KW"/>
</dbReference>
<keyword evidence="5" id="KW-0315">Glutamine amidotransferase</keyword>
<dbReference type="Gene3D" id="3.40.50.880">
    <property type="match status" value="1"/>
</dbReference>